<dbReference type="Pfam" id="PF00595">
    <property type="entry name" value="PDZ"/>
    <property type="match status" value="3"/>
</dbReference>
<feature type="domain" description="PDZ" evidence="4">
    <location>
        <begin position="11"/>
        <end position="78"/>
    </location>
</feature>
<keyword evidence="6" id="KW-1185">Reference proteome</keyword>
<dbReference type="PANTHER" id="PTHR23116">
    <property type="entry name" value="PDZ DOMAIN CONTAINING WHIRLIN AND HARMONIN-RELATED"/>
    <property type="match status" value="1"/>
</dbReference>
<feature type="domain" description="PDZ" evidence="4">
    <location>
        <begin position="384"/>
        <end position="456"/>
    </location>
</feature>
<feature type="domain" description="PDZ" evidence="4">
    <location>
        <begin position="168"/>
        <end position="237"/>
    </location>
</feature>
<comment type="caution">
    <text evidence="5">The sequence shown here is derived from an EMBL/GenBank/DDBJ whole genome shotgun (WGS) entry which is preliminary data.</text>
</comment>
<dbReference type="EMBL" id="VXIV02002564">
    <property type="protein sequence ID" value="KAF6024511.1"/>
    <property type="molecule type" value="Genomic_DNA"/>
</dbReference>
<keyword evidence="2" id="KW-0677">Repeat</keyword>
<keyword evidence="3" id="KW-0966">Cell projection</keyword>
<dbReference type="InterPro" id="IPR051844">
    <property type="entry name" value="USH2_Complex_Protein"/>
</dbReference>
<protein>
    <submittedName>
        <fullName evidence="5">USH1C</fullName>
    </submittedName>
</protein>
<dbReference type="SMART" id="SM00228">
    <property type="entry name" value="PDZ"/>
    <property type="match status" value="3"/>
</dbReference>
<proteinExistence type="predicted"/>
<evidence type="ECO:0000256" key="1">
    <source>
        <dbReference type="ARBA" id="ARBA00004316"/>
    </source>
</evidence>
<organism evidence="5 6">
    <name type="scientific">Bugula neritina</name>
    <name type="common">Brown bryozoan</name>
    <name type="synonym">Sertularia neritina</name>
    <dbReference type="NCBI Taxonomy" id="10212"/>
    <lineage>
        <taxon>Eukaryota</taxon>
        <taxon>Metazoa</taxon>
        <taxon>Spiralia</taxon>
        <taxon>Lophotrochozoa</taxon>
        <taxon>Bryozoa</taxon>
        <taxon>Gymnolaemata</taxon>
        <taxon>Cheilostomatida</taxon>
        <taxon>Flustrina</taxon>
        <taxon>Buguloidea</taxon>
        <taxon>Bugulidae</taxon>
        <taxon>Bugula</taxon>
    </lineage>
</organism>
<dbReference type="PROSITE" id="PS50106">
    <property type="entry name" value="PDZ"/>
    <property type="match status" value="3"/>
</dbReference>
<dbReference type="GO" id="GO:0005886">
    <property type="term" value="C:plasma membrane"/>
    <property type="evidence" value="ECO:0007669"/>
    <property type="project" value="TreeGrafter"/>
</dbReference>
<dbReference type="SUPFAM" id="SSF50156">
    <property type="entry name" value="PDZ domain-like"/>
    <property type="match status" value="3"/>
</dbReference>
<reference evidence="5" key="1">
    <citation type="submission" date="2020-06" db="EMBL/GenBank/DDBJ databases">
        <title>Draft genome of Bugula neritina, a colonial animal packing powerful symbionts and potential medicines.</title>
        <authorList>
            <person name="Rayko M."/>
        </authorList>
    </citation>
    <scope>NUCLEOTIDE SEQUENCE [LARGE SCALE GENOMIC DNA]</scope>
    <source>
        <strain evidence="5">Kwan_BN1</strain>
    </source>
</reference>
<dbReference type="GO" id="GO:0005929">
    <property type="term" value="C:cilium"/>
    <property type="evidence" value="ECO:0007669"/>
    <property type="project" value="TreeGrafter"/>
</dbReference>
<dbReference type="Proteomes" id="UP000593567">
    <property type="component" value="Unassembled WGS sequence"/>
</dbReference>
<dbReference type="InterPro" id="IPR036034">
    <property type="entry name" value="PDZ_sf"/>
</dbReference>
<comment type="subcellular location">
    <subcellularLocation>
        <location evidence="1">Cell projection</location>
    </subcellularLocation>
</comment>
<dbReference type="Gene3D" id="2.30.42.10">
    <property type="match status" value="3"/>
</dbReference>
<evidence type="ECO:0000313" key="5">
    <source>
        <dbReference type="EMBL" id="KAF6024511.1"/>
    </source>
</evidence>
<gene>
    <name evidence="5" type="ORF">EB796_017179</name>
</gene>
<dbReference type="PANTHER" id="PTHR23116:SF36">
    <property type="entry name" value="HARMONIN"/>
    <property type="match status" value="1"/>
</dbReference>
<sequence length="497" mass="55034">MKSSASPNMRTVYLDTSQKGPLGFSIRGGLEFGFGVYVSAVEPGLQAHRKGLLVGDRIYRVNGYSLRSALQREVISLMFSRRLLVLAVKHVGRMPFYIDSFTGKVVWLEVNNSLVLPDISSSLLHLDTSFSHLQTQSQSQQFIDLINCLEDGPVQSLPQCDHESTNVVTILTKLPINTPLGCQLTEGIVEHSGVFIRSVNPHSLLSDCGVKVGDEILEVNKIPVQRYGFSEAKHIMETQPVTQLKIRKPRNNIIVFPSCKCTHVETNFLCDKRNTGNVKERVVVTDYKDLTSPVNSRASAISPSLRVEDNSLKLPSPALSPAASAKSQTDIFKKQETAVIRIPSFFGKKVLPEYPSSFCKATPSPILQLHQFSEDQIKGKRLSVVQIQKEGTDLGMEIEGGIGSVTKGRIVVSKLEPDGLVFRNGEICVGDEILMVNGCKIVDTTLGEAKKILHKASTDQKKYFEFVVHKSPASSPYRSNLQSHMMWSENEDEIYSV</sequence>
<evidence type="ECO:0000256" key="3">
    <source>
        <dbReference type="ARBA" id="ARBA00023273"/>
    </source>
</evidence>
<dbReference type="InterPro" id="IPR001478">
    <property type="entry name" value="PDZ"/>
</dbReference>
<evidence type="ECO:0000259" key="4">
    <source>
        <dbReference type="PROSITE" id="PS50106"/>
    </source>
</evidence>
<name>A0A7J7JFX9_BUGNE</name>
<dbReference type="OrthoDB" id="7734647at2759"/>
<dbReference type="GO" id="GO:0002142">
    <property type="term" value="C:stereocilia ankle link complex"/>
    <property type="evidence" value="ECO:0007669"/>
    <property type="project" value="TreeGrafter"/>
</dbReference>
<dbReference type="AlphaFoldDB" id="A0A7J7JFX9"/>
<evidence type="ECO:0000256" key="2">
    <source>
        <dbReference type="ARBA" id="ARBA00022737"/>
    </source>
</evidence>
<dbReference type="GO" id="GO:0032426">
    <property type="term" value="C:stereocilium tip"/>
    <property type="evidence" value="ECO:0007669"/>
    <property type="project" value="TreeGrafter"/>
</dbReference>
<accession>A0A7J7JFX9</accession>
<evidence type="ECO:0000313" key="6">
    <source>
        <dbReference type="Proteomes" id="UP000593567"/>
    </source>
</evidence>